<proteinExistence type="predicted"/>
<feature type="non-terminal residue" evidence="2">
    <location>
        <position position="1"/>
    </location>
</feature>
<protein>
    <submittedName>
        <fullName evidence="2">Uncharacterized protein</fullName>
    </submittedName>
</protein>
<name>A0A820H1T3_9BILA</name>
<dbReference type="Proteomes" id="UP000663845">
    <property type="component" value="Unassembled WGS sequence"/>
</dbReference>
<dbReference type="AlphaFoldDB" id="A0A820H1T3"/>
<evidence type="ECO:0000313" key="2">
    <source>
        <dbReference type="EMBL" id="CAF4286404.1"/>
    </source>
</evidence>
<evidence type="ECO:0000313" key="3">
    <source>
        <dbReference type="Proteomes" id="UP000663844"/>
    </source>
</evidence>
<organism evidence="2 3">
    <name type="scientific">Adineta steineri</name>
    <dbReference type="NCBI Taxonomy" id="433720"/>
    <lineage>
        <taxon>Eukaryota</taxon>
        <taxon>Metazoa</taxon>
        <taxon>Spiralia</taxon>
        <taxon>Gnathifera</taxon>
        <taxon>Rotifera</taxon>
        <taxon>Eurotatoria</taxon>
        <taxon>Bdelloidea</taxon>
        <taxon>Adinetida</taxon>
        <taxon>Adinetidae</taxon>
        <taxon>Adineta</taxon>
    </lineage>
</organism>
<comment type="caution">
    <text evidence="2">The sequence shown here is derived from an EMBL/GenBank/DDBJ whole genome shotgun (WGS) entry which is preliminary data.</text>
</comment>
<dbReference type="EMBL" id="CAJNOG010004025">
    <property type="protein sequence ID" value="CAF1538022.1"/>
    <property type="molecule type" value="Genomic_DNA"/>
</dbReference>
<accession>A0A820H1T3</accession>
<evidence type="ECO:0000313" key="1">
    <source>
        <dbReference type="EMBL" id="CAF1538022.1"/>
    </source>
</evidence>
<dbReference type="EMBL" id="CAJOAZ010014916">
    <property type="protein sequence ID" value="CAF4286404.1"/>
    <property type="molecule type" value="Genomic_DNA"/>
</dbReference>
<reference evidence="2" key="1">
    <citation type="submission" date="2021-02" db="EMBL/GenBank/DDBJ databases">
        <authorList>
            <person name="Nowell W R."/>
        </authorList>
    </citation>
    <scope>NUCLEOTIDE SEQUENCE</scope>
</reference>
<gene>
    <name evidence="1" type="ORF">JYZ213_LOCUS45533</name>
    <name evidence="2" type="ORF">OXD698_LOCUS45347</name>
</gene>
<sequence>SEWSTWDGLDSATTILFGENLDVVDLDLSIPCPFTNGMIHPIQCCPTQA</sequence>
<dbReference type="Proteomes" id="UP000663844">
    <property type="component" value="Unassembled WGS sequence"/>
</dbReference>